<evidence type="ECO:0000313" key="3">
    <source>
        <dbReference type="Proteomes" id="UP000011115"/>
    </source>
</evidence>
<dbReference type="Proteomes" id="UP000011115">
    <property type="component" value="Unassembled WGS sequence"/>
</dbReference>
<proteinExistence type="predicted"/>
<evidence type="ECO:0000256" key="1">
    <source>
        <dbReference type="SAM" id="MobiDB-lite"/>
    </source>
</evidence>
<protein>
    <submittedName>
        <fullName evidence="2">Uncharacterized protein</fullName>
    </submittedName>
</protein>
<reference evidence="2" key="2">
    <citation type="submission" date="2015-06" db="UniProtKB">
        <authorList>
            <consortium name="EnsemblPlants"/>
        </authorList>
    </citation>
    <scope>IDENTIFICATION</scope>
    <source>
        <strain evidence="2">DM1-3 516 R44</strain>
    </source>
</reference>
<feature type="region of interest" description="Disordered" evidence="1">
    <location>
        <begin position="100"/>
        <end position="138"/>
    </location>
</feature>
<keyword evidence="3" id="KW-1185">Reference proteome</keyword>
<sequence length="138" mass="15364">MLGSGSQHPDHIHIPQLQWVSLGSLVILGPVFTSRGELRGMRHITHSTVSIGSYQLDQTWVFRERTQEEKVGEKVKIRQVLAILVADFAKDSIIRVKLRSENELKNSSGTPGEKLARRAPDAPEGLGQRARSAPKYTL</sequence>
<reference evidence="3" key="1">
    <citation type="journal article" date="2011" name="Nature">
        <title>Genome sequence and analysis of the tuber crop potato.</title>
        <authorList>
            <consortium name="The Potato Genome Sequencing Consortium"/>
        </authorList>
    </citation>
    <scope>NUCLEOTIDE SEQUENCE [LARGE SCALE GENOMIC DNA]</scope>
    <source>
        <strain evidence="3">cv. DM1-3 516 R44</strain>
    </source>
</reference>
<dbReference type="EnsemblPlants" id="PGSC0003DMT400086109">
    <property type="protein sequence ID" value="PGSC0003DMT400086109"/>
    <property type="gene ID" value="PGSC0003DMG400035680"/>
</dbReference>
<dbReference type="InParanoid" id="M1DB03"/>
<accession>M1DB03</accession>
<dbReference type="HOGENOM" id="CLU_1858796_0_0_1"/>
<evidence type="ECO:0000313" key="2">
    <source>
        <dbReference type="EnsemblPlants" id="PGSC0003DMT400086109"/>
    </source>
</evidence>
<dbReference type="AlphaFoldDB" id="M1DB03"/>
<dbReference type="Gramene" id="PGSC0003DMT400086109">
    <property type="protein sequence ID" value="PGSC0003DMT400086109"/>
    <property type="gene ID" value="PGSC0003DMG400035680"/>
</dbReference>
<dbReference type="PaxDb" id="4113-PGSC0003DMT400086109"/>
<name>M1DB03_SOLTU</name>
<organism evidence="2 3">
    <name type="scientific">Solanum tuberosum</name>
    <name type="common">Potato</name>
    <dbReference type="NCBI Taxonomy" id="4113"/>
    <lineage>
        <taxon>Eukaryota</taxon>
        <taxon>Viridiplantae</taxon>
        <taxon>Streptophyta</taxon>
        <taxon>Embryophyta</taxon>
        <taxon>Tracheophyta</taxon>
        <taxon>Spermatophyta</taxon>
        <taxon>Magnoliopsida</taxon>
        <taxon>eudicotyledons</taxon>
        <taxon>Gunneridae</taxon>
        <taxon>Pentapetalae</taxon>
        <taxon>asterids</taxon>
        <taxon>lamiids</taxon>
        <taxon>Solanales</taxon>
        <taxon>Solanaceae</taxon>
        <taxon>Solanoideae</taxon>
        <taxon>Solaneae</taxon>
        <taxon>Solanum</taxon>
    </lineage>
</organism>